<evidence type="ECO:0000313" key="2">
    <source>
        <dbReference type="Proteomes" id="UP000499080"/>
    </source>
</evidence>
<dbReference type="AlphaFoldDB" id="A0A4Y2QM32"/>
<keyword evidence="2" id="KW-1185">Reference proteome</keyword>
<organism evidence="1 2">
    <name type="scientific">Araneus ventricosus</name>
    <name type="common">Orbweaver spider</name>
    <name type="synonym">Epeira ventricosa</name>
    <dbReference type="NCBI Taxonomy" id="182803"/>
    <lineage>
        <taxon>Eukaryota</taxon>
        <taxon>Metazoa</taxon>
        <taxon>Ecdysozoa</taxon>
        <taxon>Arthropoda</taxon>
        <taxon>Chelicerata</taxon>
        <taxon>Arachnida</taxon>
        <taxon>Araneae</taxon>
        <taxon>Araneomorphae</taxon>
        <taxon>Entelegynae</taxon>
        <taxon>Araneoidea</taxon>
        <taxon>Araneidae</taxon>
        <taxon>Araneus</taxon>
    </lineage>
</organism>
<dbReference type="EMBL" id="BGPR01014247">
    <property type="protein sequence ID" value="GBN64387.1"/>
    <property type="molecule type" value="Genomic_DNA"/>
</dbReference>
<sequence>MITFRHNHQIYLDVYLNSGPTCLTRFGRNHVPARCASSGQLFSHHCLKRTLFQITVPSISEKRNWSLCHHEAIRRKHPDVLSDGVILPHDNTHAVPKTQELLQKSNKEVQGPIREV</sequence>
<protein>
    <submittedName>
        <fullName evidence="1">Uncharacterized protein</fullName>
    </submittedName>
</protein>
<name>A0A4Y2QM32_ARAVE</name>
<comment type="caution">
    <text evidence="1">The sequence shown here is derived from an EMBL/GenBank/DDBJ whole genome shotgun (WGS) entry which is preliminary data.</text>
</comment>
<evidence type="ECO:0000313" key="1">
    <source>
        <dbReference type="EMBL" id="GBN64387.1"/>
    </source>
</evidence>
<dbReference type="OrthoDB" id="2113341at2759"/>
<reference evidence="1 2" key="1">
    <citation type="journal article" date="2019" name="Sci. Rep.">
        <title>Orb-weaving spider Araneus ventricosus genome elucidates the spidroin gene catalogue.</title>
        <authorList>
            <person name="Kono N."/>
            <person name="Nakamura H."/>
            <person name="Ohtoshi R."/>
            <person name="Moran D.A.P."/>
            <person name="Shinohara A."/>
            <person name="Yoshida Y."/>
            <person name="Fujiwara M."/>
            <person name="Mori M."/>
            <person name="Tomita M."/>
            <person name="Arakawa K."/>
        </authorList>
    </citation>
    <scope>NUCLEOTIDE SEQUENCE [LARGE SCALE GENOMIC DNA]</scope>
</reference>
<accession>A0A4Y2QM32</accession>
<proteinExistence type="predicted"/>
<dbReference type="Proteomes" id="UP000499080">
    <property type="component" value="Unassembled WGS sequence"/>
</dbReference>
<gene>
    <name evidence="1" type="ORF">AVEN_129915_1</name>
</gene>